<name>A0ABP6Z9V0_9ACTN</name>
<evidence type="ECO:0000313" key="2">
    <source>
        <dbReference type="Proteomes" id="UP001501222"/>
    </source>
</evidence>
<gene>
    <name evidence="1" type="ORF">GCM10022235_86390</name>
</gene>
<organism evidence="1 2">
    <name type="scientific">Kribbella ginsengisoli</name>
    <dbReference type="NCBI Taxonomy" id="363865"/>
    <lineage>
        <taxon>Bacteria</taxon>
        <taxon>Bacillati</taxon>
        <taxon>Actinomycetota</taxon>
        <taxon>Actinomycetes</taxon>
        <taxon>Propionibacteriales</taxon>
        <taxon>Kribbellaceae</taxon>
        <taxon>Kribbella</taxon>
    </lineage>
</organism>
<dbReference type="EMBL" id="BAABAA010000035">
    <property type="protein sequence ID" value="GAA3601241.1"/>
    <property type="molecule type" value="Genomic_DNA"/>
</dbReference>
<comment type="caution">
    <text evidence="1">The sequence shown here is derived from an EMBL/GenBank/DDBJ whole genome shotgun (WGS) entry which is preliminary data.</text>
</comment>
<sequence length="327" mass="34101">MVPSAQGAGSVRASISLSAPASGAYGSVIKLTGTAARAGTSTRLSGATIYLQRSLHGRNRYANLASARTSRAGAFAFSVKQGSPYDYRVYYAGSARYSRAYSGVRYPVVNRVVLFDAIATTNSETGTLAANGRVLPAPPNGTLVYLQRYSTDAKVWVNVASGATTAGKVTVTATRPGSTDTYRLIVGGAAPYGAGISASRALKHYVDRGAFAVPLKTVTTTVQGTVTRTSAYEANVSLGAINGAVHIHPDIASCVHAYVATRVTNTTKPMTLFLVSETKSDAITIPALSNGYSHMDLDLTGASSLRYSVFSEAAVNFSVSVKLRCAN</sequence>
<reference evidence="2" key="1">
    <citation type="journal article" date="2019" name="Int. J. Syst. Evol. Microbiol.">
        <title>The Global Catalogue of Microorganisms (GCM) 10K type strain sequencing project: providing services to taxonomists for standard genome sequencing and annotation.</title>
        <authorList>
            <consortium name="The Broad Institute Genomics Platform"/>
            <consortium name="The Broad Institute Genome Sequencing Center for Infectious Disease"/>
            <person name="Wu L."/>
            <person name="Ma J."/>
        </authorList>
    </citation>
    <scope>NUCLEOTIDE SEQUENCE [LARGE SCALE GENOMIC DNA]</scope>
    <source>
        <strain evidence="2">JCM 16928</strain>
    </source>
</reference>
<evidence type="ECO:0000313" key="1">
    <source>
        <dbReference type="EMBL" id="GAA3601241.1"/>
    </source>
</evidence>
<accession>A0ABP6Z9V0</accession>
<keyword evidence="2" id="KW-1185">Reference proteome</keyword>
<protein>
    <submittedName>
        <fullName evidence="1">Uncharacterized protein</fullName>
    </submittedName>
</protein>
<proteinExistence type="predicted"/>
<dbReference type="Proteomes" id="UP001501222">
    <property type="component" value="Unassembled WGS sequence"/>
</dbReference>